<comment type="caution">
    <text evidence="4">The sequence shown here is derived from an EMBL/GenBank/DDBJ whole genome shotgun (WGS) entry which is preliminary data.</text>
</comment>
<dbReference type="SUPFAM" id="SSF110997">
    <property type="entry name" value="Sporulation related repeat"/>
    <property type="match status" value="1"/>
</dbReference>
<organism evidence="4 5">
    <name type="scientific">Agaribacillus aureus</name>
    <dbReference type="NCBI Taxonomy" id="3051825"/>
    <lineage>
        <taxon>Bacteria</taxon>
        <taxon>Pseudomonadati</taxon>
        <taxon>Bacteroidota</taxon>
        <taxon>Cytophagia</taxon>
        <taxon>Cytophagales</taxon>
        <taxon>Splendidivirgaceae</taxon>
        <taxon>Agaribacillus</taxon>
    </lineage>
</organism>
<dbReference type="Proteomes" id="UP001172083">
    <property type="component" value="Unassembled WGS sequence"/>
</dbReference>
<feature type="region of interest" description="Disordered" evidence="1">
    <location>
        <begin position="341"/>
        <end position="360"/>
    </location>
</feature>
<sequence>MSLNHNGNTKCRRYFSGIYRKNKGILLFFSFYCLCSLSHAQNYPVYNHFYVNPYLYNPAEAGHFLRPVVSVNHRQQWREIEGAPVLSTFSFHTPFNKSNALAGINVSTFQRGLLTTLDAQLTYGYSIPISDESSFRLGLSAGLTSNAIDFSQVDNPDDPALTNFLNNNQQLAGKFGVKYQSNGLNIGVVLPRLFKPDFINTASFESHELNLFDEVVLMAYYKKRVDSYFKGKGRGKRRHTKKVEAQYAPLELHFLYRYSKIGNNQFEALAKLNLSQAFWLGASYRQSYGITGNVGFNLSDFSLAYAYEPASKQVLGPINGSHEIQLSYRFGKEVKSKFQRKRVKPQPTKVNPANTGNGHKARYQISENKGYKNAGNNLDGKRFIISVKSFKDFSQADTYQQYLKKRKHNARIYFDKNAGIYHIYLTEVGKMREAKKELKRISQNRKFRKAKIIQPQ</sequence>
<dbReference type="InterPro" id="IPR036680">
    <property type="entry name" value="SPOR-like_sf"/>
</dbReference>
<accession>A0ABT8L5R4</accession>
<proteinExistence type="predicted"/>
<dbReference type="NCBIfam" id="TIGR03519">
    <property type="entry name" value="T9SS_PorP_fam"/>
    <property type="match status" value="1"/>
</dbReference>
<feature type="compositionally biased region" description="Polar residues" evidence="1">
    <location>
        <begin position="348"/>
        <end position="357"/>
    </location>
</feature>
<dbReference type="Pfam" id="PF11751">
    <property type="entry name" value="PorP_SprF"/>
    <property type="match status" value="1"/>
</dbReference>
<feature type="signal peptide" evidence="2">
    <location>
        <begin position="1"/>
        <end position="40"/>
    </location>
</feature>
<feature type="chain" id="PRO_5045251464" evidence="2">
    <location>
        <begin position="41"/>
        <end position="456"/>
    </location>
</feature>
<dbReference type="Pfam" id="PF05036">
    <property type="entry name" value="SPOR"/>
    <property type="match status" value="1"/>
</dbReference>
<evidence type="ECO:0000256" key="1">
    <source>
        <dbReference type="SAM" id="MobiDB-lite"/>
    </source>
</evidence>
<dbReference type="EMBL" id="JAUJEB010000002">
    <property type="protein sequence ID" value="MDN5213085.1"/>
    <property type="molecule type" value="Genomic_DNA"/>
</dbReference>
<evidence type="ECO:0000259" key="3">
    <source>
        <dbReference type="Pfam" id="PF05036"/>
    </source>
</evidence>
<name>A0ABT8L5R4_9BACT</name>
<keyword evidence="5" id="KW-1185">Reference proteome</keyword>
<dbReference type="RefSeq" id="WP_346758425.1">
    <property type="nucleotide sequence ID" value="NZ_JAUJEB010000002.1"/>
</dbReference>
<evidence type="ECO:0000313" key="5">
    <source>
        <dbReference type="Proteomes" id="UP001172083"/>
    </source>
</evidence>
<evidence type="ECO:0000313" key="4">
    <source>
        <dbReference type="EMBL" id="MDN5213085.1"/>
    </source>
</evidence>
<evidence type="ECO:0000256" key="2">
    <source>
        <dbReference type="SAM" id="SignalP"/>
    </source>
</evidence>
<gene>
    <name evidence="4" type="ORF">QQ020_13545</name>
</gene>
<protein>
    <submittedName>
        <fullName evidence="4">PorP/SprF family type IX secretion system membrane protein</fullName>
    </submittedName>
</protein>
<dbReference type="InterPro" id="IPR007730">
    <property type="entry name" value="SPOR-like_dom"/>
</dbReference>
<keyword evidence="2" id="KW-0732">Signal</keyword>
<feature type="domain" description="SPOR" evidence="3">
    <location>
        <begin position="380"/>
        <end position="447"/>
    </location>
</feature>
<dbReference type="InterPro" id="IPR019861">
    <property type="entry name" value="PorP/SprF_Bacteroidetes"/>
</dbReference>
<reference evidence="4" key="1">
    <citation type="submission" date="2023-06" db="EMBL/GenBank/DDBJ databases">
        <title>Genomic of Agaribacillus aureum.</title>
        <authorList>
            <person name="Wang G."/>
        </authorList>
    </citation>
    <scope>NUCLEOTIDE SEQUENCE</scope>
    <source>
        <strain evidence="4">BMA12</strain>
    </source>
</reference>